<reference evidence="8 9" key="1">
    <citation type="submission" date="2019-02" db="EMBL/GenBank/DDBJ databases">
        <title>Genomic Encyclopedia of Type Strains, Phase IV (KMG-IV): sequencing the most valuable type-strain genomes for metagenomic binning, comparative biology and taxonomic classification.</title>
        <authorList>
            <person name="Goeker M."/>
        </authorList>
    </citation>
    <scope>NUCLEOTIDE SEQUENCE [LARGE SCALE GENOMIC DNA]</scope>
    <source>
        <strain evidence="8 9">DSM 21056</strain>
    </source>
</reference>
<dbReference type="CDD" id="cd18791">
    <property type="entry name" value="SF2_C_RHA"/>
    <property type="match status" value="1"/>
</dbReference>
<organism evidence="8 9">
    <name type="scientific">Spiribacter vilamensis</name>
    <dbReference type="NCBI Taxonomy" id="531306"/>
    <lineage>
        <taxon>Bacteria</taxon>
        <taxon>Pseudomonadati</taxon>
        <taxon>Pseudomonadota</taxon>
        <taxon>Gammaproteobacteria</taxon>
        <taxon>Chromatiales</taxon>
        <taxon>Ectothiorhodospiraceae</taxon>
        <taxon>Spiribacter</taxon>
    </lineage>
</organism>
<accession>A0A4Q8CZ40</accession>
<keyword evidence="2" id="KW-0378">Hydrolase</keyword>
<evidence type="ECO:0000313" key="9">
    <source>
        <dbReference type="Proteomes" id="UP000292298"/>
    </source>
</evidence>
<evidence type="ECO:0000256" key="5">
    <source>
        <dbReference type="SAM" id="MobiDB-lite"/>
    </source>
</evidence>
<keyword evidence="3 8" id="KW-0347">Helicase</keyword>
<dbReference type="Pfam" id="PF00270">
    <property type="entry name" value="DEAD"/>
    <property type="match status" value="1"/>
</dbReference>
<dbReference type="Gene3D" id="1.20.120.1080">
    <property type="match status" value="1"/>
</dbReference>
<dbReference type="Pfam" id="PF04408">
    <property type="entry name" value="WHD_HA2"/>
    <property type="match status" value="1"/>
</dbReference>
<dbReference type="SMART" id="SM00382">
    <property type="entry name" value="AAA"/>
    <property type="match status" value="1"/>
</dbReference>
<dbReference type="PROSITE" id="PS51194">
    <property type="entry name" value="HELICASE_CTER"/>
    <property type="match status" value="1"/>
</dbReference>
<dbReference type="InterPro" id="IPR003593">
    <property type="entry name" value="AAA+_ATPase"/>
</dbReference>
<keyword evidence="9" id="KW-1185">Reference proteome</keyword>
<feature type="domain" description="Helicase ATP-binding" evidence="6">
    <location>
        <begin position="46"/>
        <end position="209"/>
    </location>
</feature>
<dbReference type="PANTHER" id="PTHR18934">
    <property type="entry name" value="ATP-DEPENDENT RNA HELICASE"/>
    <property type="match status" value="1"/>
</dbReference>
<keyword evidence="4" id="KW-0067">ATP-binding</keyword>
<dbReference type="SMART" id="SM00490">
    <property type="entry name" value="HELICc"/>
    <property type="match status" value="1"/>
</dbReference>
<dbReference type="InterPro" id="IPR027417">
    <property type="entry name" value="P-loop_NTPase"/>
</dbReference>
<dbReference type="Pfam" id="PF00271">
    <property type="entry name" value="Helicase_C"/>
    <property type="match status" value="1"/>
</dbReference>
<dbReference type="PROSITE" id="PS51192">
    <property type="entry name" value="HELICASE_ATP_BIND_1"/>
    <property type="match status" value="1"/>
</dbReference>
<dbReference type="AlphaFoldDB" id="A0A4Q8CZ40"/>
<dbReference type="InterPro" id="IPR048333">
    <property type="entry name" value="HA2_WH"/>
</dbReference>
<name>A0A4Q8CZ40_9GAMM</name>
<evidence type="ECO:0000256" key="4">
    <source>
        <dbReference type="ARBA" id="ARBA00022840"/>
    </source>
</evidence>
<dbReference type="InterPro" id="IPR011709">
    <property type="entry name" value="DEAD-box_helicase_OB_fold"/>
</dbReference>
<evidence type="ECO:0000256" key="3">
    <source>
        <dbReference type="ARBA" id="ARBA00022806"/>
    </source>
</evidence>
<dbReference type="InterPro" id="IPR007502">
    <property type="entry name" value="Helicase-assoc_dom"/>
</dbReference>
<evidence type="ECO:0000256" key="1">
    <source>
        <dbReference type="ARBA" id="ARBA00022741"/>
    </source>
</evidence>
<dbReference type="SMART" id="SM00847">
    <property type="entry name" value="HA2"/>
    <property type="match status" value="1"/>
</dbReference>
<dbReference type="InterPro" id="IPR014001">
    <property type="entry name" value="Helicase_ATP-bd"/>
</dbReference>
<dbReference type="PANTHER" id="PTHR18934:SF99">
    <property type="entry name" value="ATP-DEPENDENT RNA HELICASE DHX37-RELATED"/>
    <property type="match status" value="1"/>
</dbReference>
<dbReference type="SMART" id="SM00487">
    <property type="entry name" value="DEXDc"/>
    <property type="match status" value="1"/>
</dbReference>
<dbReference type="InterPro" id="IPR001650">
    <property type="entry name" value="Helicase_C-like"/>
</dbReference>
<proteinExistence type="predicted"/>
<dbReference type="GO" id="GO:0003723">
    <property type="term" value="F:RNA binding"/>
    <property type="evidence" value="ECO:0007669"/>
    <property type="project" value="TreeGrafter"/>
</dbReference>
<feature type="compositionally biased region" description="Basic residues" evidence="5">
    <location>
        <begin position="1"/>
        <end position="10"/>
    </location>
</feature>
<feature type="region of interest" description="Disordered" evidence="5">
    <location>
        <begin position="1"/>
        <end position="23"/>
    </location>
</feature>
<dbReference type="Pfam" id="PF07717">
    <property type="entry name" value="OB_NTP_bind"/>
    <property type="match status" value="1"/>
</dbReference>
<feature type="domain" description="Helicase C-terminal" evidence="7">
    <location>
        <begin position="237"/>
        <end position="404"/>
    </location>
</feature>
<dbReference type="GO" id="GO:0003724">
    <property type="term" value="F:RNA helicase activity"/>
    <property type="evidence" value="ECO:0007669"/>
    <property type="project" value="InterPro"/>
</dbReference>
<evidence type="ECO:0000256" key="2">
    <source>
        <dbReference type="ARBA" id="ARBA00022801"/>
    </source>
</evidence>
<protein>
    <submittedName>
        <fullName evidence="8">ATP-dependent helicase HrpA</fullName>
    </submittedName>
</protein>
<dbReference type="NCBIfam" id="TIGR01967">
    <property type="entry name" value="DEAH_box_HrpA"/>
    <property type="match status" value="1"/>
</dbReference>
<sequence>MVGMARRRSRPSPQRHAQARTARESIELRPDYQLDLPVLEHAEEIKATVRDHQVVVICGETGSGKSTQLPKLMLDLGRGIDGVIAHTQPRRIAARSLAARVAEECATDVGSGVGYRVRFSDQTRPQTRVKLLTDGMLLAETQADERLEGYDTLIIDEAHERSLNIDFLLGYIKRLLPQRPDLRVIITSATIDPVRFSKHFDDAPVIEVSGRTWPVEVRYRPLIEQSEDERERSLRQGVLEAVDELAGLGRGDVLVFLPGEREIRQCAEALRKHHPPQTEILPLFGRLSAAEQQRVFAAHRGRRIVLATNVAETSLTVPGIRYVVDSGLARISRYSFRTKVQRLPVEPVARSSADQRAGRCGREGPGVCIRLYDQADFEARPAFTDPEILRTNLASVILQMKHLRLGAIERFPFIEPPDPRYVKDGLKLLDELGALDRRQHLSPLGRRLARLPVDPRIARILFAGDREGALRELLVLAAALSVQDPRERPMDRREAADAAQSDWQDKQSDFGGLLRIWDAYREQAHHLNRRKLQAWCHEHFLSHVRMREWADTHSQLRTLVHDMGLVENDAPAKPVAIHRALLSGFLSNIARREDGEEYRGPRGLKLAIHPGSGVARKRPRWIMAAELVETRRVFARVVAEVRPEWIEPLAGHLLKHRYHDPWWDAEKGKVFGREDVTLYGLPIVSGRKVDHARVAPEEARSIFIRDGLLGDPPPEPPAFLQANRALIAEVEALEAKARRRDVLVDNEALAAFYDGALPADVVDGPSLDRWLRQGGDDTPLRLDREQLMARGVSEGVADYPDTLAVNGVHLPLRYSFSPGDEVDGVSVCVPVAALNALVPEPFEWLVPGLLEEKVVTLIRALPKSLRRHFVPVPDFARAVLESLPERTGSLESAVRDELRRMTGIDIPGGIWDELVLPNHLQMRFEVLDDRGERLGSGRDLPALQRAHADDAAADFNAPADSGFERTGITDWDVGDLPDRVPFTQGGIELQGYPALCAEGNEVALRLLDGPERAAAAHRGGVRQLLMKRFAQQARHLRRGLPGLDRMAIDYRDVGDADAFKREFAQAVFDQVFLAGAVPRDRAGWLETCESGRTAILPFAEQLRDRVSDILARQKQVRRALKGDIPLGMMDSYQDIRQQLDGLVYPGFLLETEPARLDDLPRYLTAIQRRVERLQRDPSRDQAGLAAIQPHQRRLDEAFARHARRAIRDPALEQIRWLVEEYRVSLFAQDLGTRERVSEKRLARAWETVR</sequence>
<keyword evidence="1" id="KW-0547">Nucleotide-binding</keyword>
<dbReference type="InterPro" id="IPR010222">
    <property type="entry name" value="RNA_helicase_HrpA"/>
</dbReference>
<dbReference type="Gene3D" id="3.40.50.300">
    <property type="entry name" value="P-loop containing nucleotide triphosphate hydrolases"/>
    <property type="match status" value="2"/>
</dbReference>
<evidence type="ECO:0000259" key="7">
    <source>
        <dbReference type="PROSITE" id="PS51194"/>
    </source>
</evidence>
<gene>
    <name evidence="8" type="ORF">EV698_0411</name>
</gene>
<dbReference type="GO" id="GO:0005524">
    <property type="term" value="F:ATP binding"/>
    <property type="evidence" value="ECO:0007669"/>
    <property type="project" value="UniProtKB-KW"/>
</dbReference>
<dbReference type="InterPro" id="IPR024590">
    <property type="entry name" value="HrpA_C"/>
</dbReference>
<dbReference type="InterPro" id="IPR011545">
    <property type="entry name" value="DEAD/DEAH_box_helicase_dom"/>
</dbReference>
<dbReference type="Proteomes" id="UP000292298">
    <property type="component" value="Unassembled WGS sequence"/>
</dbReference>
<evidence type="ECO:0000259" key="6">
    <source>
        <dbReference type="PROSITE" id="PS51192"/>
    </source>
</evidence>
<dbReference type="Pfam" id="PF11898">
    <property type="entry name" value="DUF3418"/>
    <property type="match status" value="1"/>
</dbReference>
<dbReference type="GO" id="GO:0016787">
    <property type="term" value="F:hydrolase activity"/>
    <property type="evidence" value="ECO:0007669"/>
    <property type="project" value="UniProtKB-KW"/>
</dbReference>
<dbReference type="SUPFAM" id="SSF52540">
    <property type="entry name" value="P-loop containing nucleoside triphosphate hydrolases"/>
    <property type="match status" value="1"/>
</dbReference>
<dbReference type="Pfam" id="PF21010">
    <property type="entry name" value="HA2_C"/>
    <property type="match status" value="1"/>
</dbReference>
<dbReference type="EMBL" id="SHLI01000001">
    <property type="protein sequence ID" value="RZU98170.1"/>
    <property type="molecule type" value="Genomic_DNA"/>
</dbReference>
<dbReference type="FunFam" id="1.20.120.1080:FF:000005">
    <property type="entry name" value="ATP-dependent helicase HrpA"/>
    <property type="match status" value="1"/>
</dbReference>
<comment type="caution">
    <text evidence="8">The sequence shown here is derived from an EMBL/GenBank/DDBJ whole genome shotgun (WGS) entry which is preliminary data.</text>
</comment>
<evidence type="ECO:0000313" key="8">
    <source>
        <dbReference type="EMBL" id="RZU98170.1"/>
    </source>
</evidence>